<evidence type="ECO:0000313" key="2">
    <source>
        <dbReference type="Ensembl" id="ENSGMOP00000001618.2"/>
    </source>
</evidence>
<dbReference type="SMART" id="SM01313">
    <property type="entry name" value="Sec3-PIP2_bind"/>
    <property type="match status" value="1"/>
</dbReference>
<reference evidence="2" key="2">
    <citation type="submission" date="2025-09" db="UniProtKB">
        <authorList>
            <consortium name="Ensembl"/>
        </authorList>
    </citation>
    <scope>IDENTIFICATION</scope>
</reference>
<keyword evidence="3" id="KW-1185">Reference proteome</keyword>
<sequence length="328" mass="36238">MSAQSDINKKVFVPRGETMLVAVEVRRRRRTAGRRILQLSTRGGEYATYLCLSVTNRTPPQLLITKVKQFAGSAPFVTRSQWGVDQLRQVNGIDPNKDCPDFDLVFDNTVDQWLCSSSAEKCIFILILYQAYKTYSGGPTGPPVCLPAGVGKVGAMRRMSLDAVRIAPRGPVEPPVAGGPRARTLSPRRKSCVPARGTEFINCQPKLTGEACTMNLVIYRVKAFFTRLKKRVLAKRPAPRSKGQPGHFSGGIMSNVVQRVTVSVGERGQRLTRAEDQTLELMHKAQQFADTAHKVRTPLQWYGPHLRVRVQVVRSTSKGQGTGGTVHI</sequence>
<proteinExistence type="predicted"/>
<feature type="domain" description="Exocyst complex component Sec3 PIP2-binding N-terminal" evidence="1">
    <location>
        <begin position="43"/>
        <end position="135"/>
    </location>
</feature>
<protein>
    <submittedName>
        <fullName evidence="2">Syntaxin binding protein 6 (amisyn), like</fullName>
    </submittedName>
</protein>
<name>A0A8C4YWI5_GADMO</name>
<evidence type="ECO:0000313" key="3">
    <source>
        <dbReference type="Proteomes" id="UP000694546"/>
    </source>
</evidence>
<reference evidence="2" key="1">
    <citation type="submission" date="2025-08" db="UniProtKB">
        <authorList>
            <consortium name="Ensembl"/>
        </authorList>
    </citation>
    <scope>IDENTIFICATION</scope>
</reference>
<dbReference type="Ensembl" id="ENSGMOT00000001676.2">
    <property type="protein sequence ID" value="ENSGMOP00000001618.2"/>
    <property type="gene ID" value="ENSGMOG00000001513.2"/>
</dbReference>
<dbReference type="Pfam" id="PF15277">
    <property type="entry name" value="Sec3-PIP2_bind"/>
    <property type="match status" value="1"/>
</dbReference>
<dbReference type="Proteomes" id="UP000694546">
    <property type="component" value="Chromosome 21"/>
</dbReference>
<dbReference type="SUPFAM" id="SSF58038">
    <property type="entry name" value="SNARE fusion complex"/>
    <property type="match status" value="1"/>
</dbReference>
<dbReference type="AlphaFoldDB" id="A0A8C4YWI5"/>
<dbReference type="Gene3D" id="2.30.29.90">
    <property type="match status" value="1"/>
</dbReference>
<dbReference type="GeneTree" id="ENSGT00940000156499"/>
<organism evidence="2 3">
    <name type="scientific">Gadus morhua</name>
    <name type="common">Atlantic cod</name>
    <dbReference type="NCBI Taxonomy" id="8049"/>
    <lineage>
        <taxon>Eukaryota</taxon>
        <taxon>Metazoa</taxon>
        <taxon>Chordata</taxon>
        <taxon>Craniata</taxon>
        <taxon>Vertebrata</taxon>
        <taxon>Euteleostomi</taxon>
        <taxon>Actinopterygii</taxon>
        <taxon>Neopterygii</taxon>
        <taxon>Teleostei</taxon>
        <taxon>Neoteleostei</taxon>
        <taxon>Acanthomorphata</taxon>
        <taxon>Zeiogadaria</taxon>
        <taxon>Gadariae</taxon>
        <taxon>Gadiformes</taxon>
        <taxon>Gadoidei</taxon>
        <taxon>Gadidae</taxon>
        <taxon>Gadus</taxon>
    </lineage>
</organism>
<dbReference type="InterPro" id="IPR028258">
    <property type="entry name" value="Sec3-PIP2_bind"/>
</dbReference>
<dbReference type="Gene3D" id="1.20.5.110">
    <property type="match status" value="1"/>
</dbReference>
<accession>A0A8C4YWI5</accession>
<evidence type="ECO:0000259" key="1">
    <source>
        <dbReference type="SMART" id="SM01313"/>
    </source>
</evidence>